<organism evidence="1 2">
    <name type="scientific">Desulfovibrio intestinalis</name>
    <dbReference type="NCBI Taxonomy" id="58621"/>
    <lineage>
        <taxon>Bacteria</taxon>
        <taxon>Pseudomonadati</taxon>
        <taxon>Thermodesulfobacteriota</taxon>
        <taxon>Desulfovibrionia</taxon>
        <taxon>Desulfovibrionales</taxon>
        <taxon>Desulfovibrionaceae</taxon>
        <taxon>Desulfovibrio</taxon>
    </lineage>
</organism>
<name>A0A7W8C0D1_9BACT</name>
<keyword evidence="2" id="KW-1185">Reference proteome</keyword>
<comment type="caution">
    <text evidence="1">The sequence shown here is derived from an EMBL/GenBank/DDBJ whole genome shotgun (WGS) entry which is preliminary data.</text>
</comment>
<protein>
    <submittedName>
        <fullName evidence="1">Uncharacterized protein</fullName>
    </submittedName>
</protein>
<accession>A0A7W8C0D1</accession>
<dbReference type="Proteomes" id="UP000539075">
    <property type="component" value="Unassembled WGS sequence"/>
</dbReference>
<dbReference type="EMBL" id="JACHGO010000003">
    <property type="protein sequence ID" value="MBB5143272.1"/>
    <property type="molecule type" value="Genomic_DNA"/>
</dbReference>
<evidence type="ECO:0000313" key="2">
    <source>
        <dbReference type="Proteomes" id="UP000539075"/>
    </source>
</evidence>
<reference evidence="1 2" key="1">
    <citation type="submission" date="2020-08" db="EMBL/GenBank/DDBJ databases">
        <title>Genomic Encyclopedia of Type Strains, Phase IV (KMG-IV): sequencing the most valuable type-strain genomes for metagenomic binning, comparative biology and taxonomic classification.</title>
        <authorList>
            <person name="Goeker M."/>
        </authorList>
    </citation>
    <scope>NUCLEOTIDE SEQUENCE [LARGE SCALE GENOMIC DNA]</scope>
    <source>
        <strain evidence="1 2">DSM 11275</strain>
    </source>
</reference>
<proteinExistence type="predicted"/>
<evidence type="ECO:0000313" key="1">
    <source>
        <dbReference type="EMBL" id="MBB5143272.1"/>
    </source>
</evidence>
<gene>
    <name evidence="1" type="ORF">HNQ38_001360</name>
</gene>
<sequence length="80" mass="8433">MEAVSQRCFTSIATTANEFSVAQGCSCLGPTLCARCFLQIRLLTGGILKQAVLTNKNWLLARKGGKAPHGEVADGHSQGV</sequence>
<dbReference type="AlphaFoldDB" id="A0A7W8C0D1"/>